<evidence type="ECO:0000313" key="2">
    <source>
        <dbReference type="Proteomes" id="UP000886523"/>
    </source>
</evidence>
<dbReference type="Proteomes" id="UP000886523">
    <property type="component" value="Unassembled WGS sequence"/>
</dbReference>
<name>A0A9P6AMN0_9AGAM</name>
<evidence type="ECO:0000313" key="1">
    <source>
        <dbReference type="EMBL" id="KAF9508214.1"/>
    </source>
</evidence>
<comment type="caution">
    <text evidence="1">The sequence shown here is derived from an EMBL/GenBank/DDBJ whole genome shotgun (WGS) entry which is preliminary data.</text>
</comment>
<organism evidence="1 2">
    <name type="scientific">Hydnum rufescens UP504</name>
    <dbReference type="NCBI Taxonomy" id="1448309"/>
    <lineage>
        <taxon>Eukaryota</taxon>
        <taxon>Fungi</taxon>
        <taxon>Dikarya</taxon>
        <taxon>Basidiomycota</taxon>
        <taxon>Agaricomycotina</taxon>
        <taxon>Agaricomycetes</taxon>
        <taxon>Cantharellales</taxon>
        <taxon>Hydnaceae</taxon>
        <taxon>Hydnum</taxon>
    </lineage>
</organism>
<feature type="non-terminal residue" evidence="1">
    <location>
        <position position="169"/>
    </location>
</feature>
<dbReference type="AlphaFoldDB" id="A0A9P6AMN0"/>
<reference evidence="1" key="1">
    <citation type="journal article" date="2020" name="Nat. Commun.">
        <title>Large-scale genome sequencing of mycorrhizal fungi provides insights into the early evolution of symbiotic traits.</title>
        <authorList>
            <person name="Miyauchi S."/>
            <person name="Kiss E."/>
            <person name="Kuo A."/>
            <person name="Drula E."/>
            <person name="Kohler A."/>
            <person name="Sanchez-Garcia M."/>
            <person name="Morin E."/>
            <person name="Andreopoulos B."/>
            <person name="Barry K.W."/>
            <person name="Bonito G."/>
            <person name="Buee M."/>
            <person name="Carver A."/>
            <person name="Chen C."/>
            <person name="Cichocki N."/>
            <person name="Clum A."/>
            <person name="Culley D."/>
            <person name="Crous P.W."/>
            <person name="Fauchery L."/>
            <person name="Girlanda M."/>
            <person name="Hayes R.D."/>
            <person name="Keri Z."/>
            <person name="LaButti K."/>
            <person name="Lipzen A."/>
            <person name="Lombard V."/>
            <person name="Magnuson J."/>
            <person name="Maillard F."/>
            <person name="Murat C."/>
            <person name="Nolan M."/>
            <person name="Ohm R.A."/>
            <person name="Pangilinan J."/>
            <person name="Pereira M.F."/>
            <person name="Perotto S."/>
            <person name="Peter M."/>
            <person name="Pfister S."/>
            <person name="Riley R."/>
            <person name="Sitrit Y."/>
            <person name="Stielow J.B."/>
            <person name="Szollosi G."/>
            <person name="Zifcakova L."/>
            <person name="Stursova M."/>
            <person name="Spatafora J.W."/>
            <person name="Tedersoo L."/>
            <person name="Vaario L.M."/>
            <person name="Yamada A."/>
            <person name="Yan M."/>
            <person name="Wang P."/>
            <person name="Xu J."/>
            <person name="Bruns T."/>
            <person name="Baldrian P."/>
            <person name="Vilgalys R."/>
            <person name="Dunand C."/>
            <person name="Henrissat B."/>
            <person name="Grigoriev I.V."/>
            <person name="Hibbett D."/>
            <person name="Nagy L.G."/>
            <person name="Martin F.M."/>
        </authorList>
    </citation>
    <scope>NUCLEOTIDE SEQUENCE</scope>
    <source>
        <strain evidence="1">UP504</strain>
    </source>
</reference>
<sequence length="169" mass="19337">MEQDILSISVNWSDRNESMECTATVIKPFLPVTKSQVFLVNVHPAHNGIPSAIILKVFDPRFIEDRVSRSGDHPWSLQNEVAAAERRAAVIRGDCEDDYDEENFLDFDEVLWEEYAYRSMQLLFQSELAAYTQLRRYKVTVSHVIPNALLLEHILGGTLTSVDPRTISR</sequence>
<dbReference type="OrthoDB" id="3269050at2759"/>
<keyword evidence="2" id="KW-1185">Reference proteome</keyword>
<accession>A0A9P6AMN0</accession>
<dbReference type="EMBL" id="MU129063">
    <property type="protein sequence ID" value="KAF9508214.1"/>
    <property type="molecule type" value="Genomic_DNA"/>
</dbReference>
<protein>
    <submittedName>
        <fullName evidence="1">Uncharacterized protein</fullName>
    </submittedName>
</protein>
<proteinExistence type="predicted"/>
<gene>
    <name evidence="1" type="ORF">BS47DRAFT_1350663</name>
</gene>